<sequence length="244" mass="26424">MLNEENFTSELQSVFLTEAQELLEDTEAAVLEVEQNPSDIAKIDKIFRVVHTIKGSAHVDGFSDLGAFAHSFESLLGALRDRVLAVTPDVVDVLLLGSDILKKFVDVLREDRSATIDTSQALVRISAALNKGGPEAKSVAASKSEVTAKVVETGVSPGPIAHQVPQKASNTTSASGVTAVHSKERARRVLVLDDDQDILEMLVDILDDAGYRVFKAQDGREALAVMKKEAVDFIMTDLKMPHMN</sequence>
<evidence type="ECO:0000256" key="1">
    <source>
        <dbReference type="PROSITE-ProRule" id="PRU00110"/>
    </source>
</evidence>
<evidence type="ECO:0000256" key="2">
    <source>
        <dbReference type="PROSITE-ProRule" id="PRU00169"/>
    </source>
</evidence>
<dbReference type="AlphaFoldDB" id="A0A5C6M5B6"/>
<comment type="caution">
    <text evidence="5">The sequence shown here is derived from an EMBL/GenBank/DDBJ whole genome shotgun (WGS) entry which is preliminary data.</text>
</comment>
<gene>
    <name evidence="5" type="ORF">E3A20_15320</name>
</gene>
<feature type="domain" description="Response regulatory" evidence="3">
    <location>
        <begin position="188"/>
        <end position="244"/>
    </location>
</feature>
<dbReference type="SUPFAM" id="SSF47226">
    <property type="entry name" value="Histidine-containing phosphotransfer domain, HPT domain"/>
    <property type="match status" value="1"/>
</dbReference>
<evidence type="ECO:0000259" key="4">
    <source>
        <dbReference type="PROSITE" id="PS50894"/>
    </source>
</evidence>
<dbReference type="PANTHER" id="PTHR43395:SF10">
    <property type="entry name" value="CHEMOTAXIS PROTEIN CHEA"/>
    <property type="match status" value="1"/>
</dbReference>
<dbReference type="PANTHER" id="PTHR43395">
    <property type="entry name" value="SENSOR HISTIDINE KINASE CHEA"/>
    <property type="match status" value="1"/>
</dbReference>
<feature type="modified residue" description="4-aspartylphosphate" evidence="2">
    <location>
        <position position="237"/>
    </location>
</feature>
<dbReference type="InterPro" id="IPR001789">
    <property type="entry name" value="Sig_transdc_resp-reg_receiver"/>
</dbReference>
<dbReference type="Gene3D" id="3.40.50.2300">
    <property type="match status" value="1"/>
</dbReference>
<feature type="modified residue" description="Phosphohistidine" evidence="1">
    <location>
        <position position="51"/>
    </location>
</feature>
<dbReference type="Pfam" id="PF00072">
    <property type="entry name" value="Response_reg"/>
    <property type="match status" value="1"/>
</dbReference>
<feature type="domain" description="HPt" evidence="4">
    <location>
        <begin position="4"/>
        <end position="108"/>
    </location>
</feature>
<dbReference type="Gene3D" id="1.20.120.160">
    <property type="entry name" value="HPT domain"/>
    <property type="match status" value="1"/>
</dbReference>
<organism evidence="5 6">
    <name type="scientific">Planctomyces bekefii</name>
    <dbReference type="NCBI Taxonomy" id="1653850"/>
    <lineage>
        <taxon>Bacteria</taxon>
        <taxon>Pseudomonadati</taxon>
        <taxon>Planctomycetota</taxon>
        <taxon>Planctomycetia</taxon>
        <taxon>Planctomycetales</taxon>
        <taxon>Planctomycetaceae</taxon>
        <taxon>Planctomyces</taxon>
    </lineage>
</organism>
<keyword evidence="6" id="KW-1185">Reference proteome</keyword>
<reference evidence="5 6" key="1">
    <citation type="submission" date="2019-08" db="EMBL/GenBank/DDBJ databases">
        <title>100 year-old enigma solved: identification of Planctomyces bekefii, the type genus and species of the phylum Planctomycetes.</title>
        <authorList>
            <person name="Svetlana D.N."/>
            <person name="Overmann J."/>
        </authorList>
    </citation>
    <scope>NUCLEOTIDE SEQUENCE [LARGE SCALE GENOMIC DNA]</scope>
    <source>
        <strain evidence="5">Phe10_nw2017</strain>
    </source>
</reference>
<evidence type="ECO:0000313" key="5">
    <source>
        <dbReference type="EMBL" id="TWW09335.1"/>
    </source>
</evidence>
<protein>
    <submittedName>
        <fullName evidence="5">Chemotaxis protein CheA</fullName>
    </submittedName>
</protein>
<dbReference type="InterPro" id="IPR051315">
    <property type="entry name" value="Bact_Chemotaxis_CheA"/>
</dbReference>
<dbReference type="GO" id="GO:0000160">
    <property type="term" value="P:phosphorelay signal transduction system"/>
    <property type="evidence" value="ECO:0007669"/>
    <property type="project" value="InterPro"/>
</dbReference>
<dbReference type="InterPro" id="IPR008207">
    <property type="entry name" value="Sig_transdc_His_kin_Hpt_dom"/>
</dbReference>
<keyword evidence="2" id="KW-0597">Phosphoprotein</keyword>
<evidence type="ECO:0000259" key="3">
    <source>
        <dbReference type="PROSITE" id="PS50110"/>
    </source>
</evidence>
<dbReference type="EMBL" id="SRHE01000306">
    <property type="protein sequence ID" value="TWW09335.1"/>
    <property type="molecule type" value="Genomic_DNA"/>
</dbReference>
<dbReference type="InterPro" id="IPR011006">
    <property type="entry name" value="CheY-like_superfamily"/>
</dbReference>
<dbReference type="Proteomes" id="UP000321083">
    <property type="component" value="Unassembled WGS sequence"/>
</dbReference>
<dbReference type="PROSITE" id="PS50894">
    <property type="entry name" value="HPT"/>
    <property type="match status" value="1"/>
</dbReference>
<proteinExistence type="predicted"/>
<dbReference type="InterPro" id="IPR036641">
    <property type="entry name" value="HPT_dom_sf"/>
</dbReference>
<reference evidence="5 6" key="2">
    <citation type="submission" date="2019-08" db="EMBL/GenBank/DDBJ databases">
        <authorList>
            <person name="Henke P."/>
        </authorList>
    </citation>
    <scope>NUCLEOTIDE SEQUENCE [LARGE SCALE GENOMIC DNA]</scope>
    <source>
        <strain evidence="5">Phe10_nw2017</strain>
    </source>
</reference>
<accession>A0A5C6M5B6</accession>
<dbReference type="Pfam" id="PF01627">
    <property type="entry name" value="Hpt"/>
    <property type="match status" value="1"/>
</dbReference>
<dbReference type="PROSITE" id="PS50110">
    <property type="entry name" value="RESPONSE_REGULATORY"/>
    <property type="match status" value="1"/>
</dbReference>
<name>A0A5C6M5B6_9PLAN</name>
<dbReference type="GO" id="GO:0004672">
    <property type="term" value="F:protein kinase activity"/>
    <property type="evidence" value="ECO:0007669"/>
    <property type="project" value="UniProtKB-ARBA"/>
</dbReference>
<dbReference type="CDD" id="cd00088">
    <property type="entry name" value="HPT"/>
    <property type="match status" value="1"/>
</dbReference>
<dbReference type="SUPFAM" id="SSF52172">
    <property type="entry name" value="CheY-like"/>
    <property type="match status" value="1"/>
</dbReference>
<dbReference type="SMART" id="SM00073">
    <property type="entry name" value="HPT"/>
    <property type="match status" value="1"/>
</dbReference>
<evidence type="ECO:0000313" key="6">
    <source>
        <dbReference type="Proteomes" id="UP000321083"/>
    </source>
</evidence>